<evidence type="ECO:0000256" key="8">
    <source>
        <dbReference type="PIRSR" id="PIRSR005211-1"/>
    </source>
</evidence>
<proteinExistence type="inferred from homology"/>
<dbReference type="GO" id="GO:0047372">
    <property type="term" value="F:monoacylglycerol lipase activity"/>
    <property type="evidence" value="ECO:0007669"/>
    <property type="project" value="TreeGrafter"/>
</dbReference>
<dbReference type="GO" id="GO:0004026">
    <property type="term" value="F:alcohol O-acetyltransferase activity"/>
    <property type="evidence" value="ECO:0007669"/>
    <property type="project" value="UniProtKB-EC"/>
</dbReference>
<dbReference type="PANTHER" id="PTHR10794:SF63">
    <property type="entry name" value="ALPHA_BETA HYDROLASE 1, ISOFORM A"/>
    <property type="match status" value="1"/>
</dbReference>
<evidence type="ECO:0000256" key="5">
    <source>
        <dbReference type="ARBA" id="ARBA00054277"/>
    </source>
</evidence>
<sequence>MFDPSWLLGHAKTDFTHHSSTITLTTKSGSKKTFSDLVKETTPPCRLNPLLFNGHLQTMWTAVKDAGPPIHYKRKVFQSDHEVYPGEFTVDFVVPEASPEDETLPERTTYFSTTGFEDLKSEDDRPMLVCLHGLTGGSHEVYLRQVVAPVTAAGWEACVVNGRGCALSKITTPQLFNSRSTWDVRQTIKYLRQIFPNRPLYGVGFSLGANILTNYLGEEGADCVLKAAVACSNPWNLEVCHHSLMRGVIGREVYSKVMGGNMMGLYQRHKEQILRNEEIDPEVVAKCKYLYEFDRVIQAPTWGYPTEGAYYRDAQSVDAVTAVRIPFLGINATDDPISSIEAIPWEEFKRNPYAVLVTTNWGGHLSWFQPGGKRWFATAIAAFFMKMHDDIDAEALKESNGEANGSTEPAKEYPIWDPSHRRLILPL</sequence>
<organism evidence="10 11">
    <name type="scientific">Lophiotrema nucula</name>
    <dbReference type="NCBI Taxonomy" id="690887"/>
    <lineage>
        <taxon>Eukaryota</taxon>
        <taxon>Fungi</taxon>
        <taxon>Dikarya</taxon>
        <taxon>Ascomycota</taxon>
        <taxon>Pezizomycotina</taxon>
        <taxon>Dothideomycetes</taxon>
        <taxon>Pleosporomycetidae</taxon>
        <taxon>Pleosporales</taxon>
        <taxon>Lophiotremataceae</taxon>
        <taxon>Lophiotrema</taxon>
    </lineage>
</organism>
<dbReference type="EMBL" id="ML977316">
    <property type="protein sequence ID" value="KAF2118723.1"/>
    <property type="molecule type" value="Genomic_DNA"/>
</dbReference>
<keyword evidence="3" id="KW-0378">Hydrolase</keyword>
<dbReference type="InterPro" id="IPR012020">
    <property type="entry name" value="ABHD4"/>
</dbReference>
<dbReference type="PIRSF" id="PIRSF005211">
    <property type="entry name" value="Ab_hydro_YheT"/>
    <property type="match status" value="1"/>
</dbReference>
<feature type="active site" description="Charge relay system" evidence="8">
    <location>
        <position position="364"/>
    </location>
</feature>
<dbReference type="InterPro" id="IPR029058">
    <property type="entry name" value="AB_hydrolase_fold"/>
</dbReference>
<dbReference type="GO" id="GO:0051793">
    <property type="term" value="P:medium-chain fatty acid catabolic process"/>
    <property type="evidence" value="ECO:0007669"/>
    <property type="project" value="UniProtKB-ARBA"/>
</dbReference>
<keyword evidence="11" id="KW-1185">Reference proteome</keyword>
<dbReference type="InterPro" id="IPR050960">
    <property type="entry name" value="AB_hydrolase_4_sf"/>
</dbReference>
<dbReference type="FunFam" id="3.40.50.1820:FF:000137">
    <property type="entry name" value="EEB1p Acyl-coenzymeA:ethanol O-acyltransferase"/>
    <property type="match status" value="1"/>
</dbReference>
<comment type="similarity">
    <text evidence="1">Belongs to the AB hydrolase superfamily. AB hydrolase 4 family.</text>
</comment>
<gene>
    <name evidence="10" type="ORF">BDV96DRAFT_568382</name>
</gene>
<dbReference type="GO" id="GO:0008126">
    <property type="term" value="F:acetylesterase activity"/>
    <property type="evidence" value="ECO:0007669"/>
    <property type="project" value="TreeGrafter"/>
</dbReference>
<evidence type="ECO:0000313" key="10">
    <source>
        <dbReference type="EMBL" id="KAF2118723.1"/>
    </source>
</evidence>
<name>A0A6A5ZIP5_9PLEO</name>
<dbReference type="Proteomes" id="UP000799770">
    <property type="component" value="Unassembled WGS sequence"/>
</dbReference>
<keyword evidence="2" id="KW-0808">Transferase</keyword>
<comment type="catalytic activity">
    <reaction evidence="4">
        <text>an aliphatic alcohol + acetyl-CoA = an acetyl ester + CoA</text>
        <dbReference type="Rhea" id="RHEA:17229"/>
        <dbReference type="ChEBI" id="CHEBI:2571"/>
        <dbReference type="ChEBI" id="CHEBI:47622"/>
        <dbReference type="ChEBI" id="CHEBI:57287"/>
        <dbReference type="ChEBI" id="CHEBI:57288"/>
        <dbReference type="EC" id="2.3.1.84"/>
    </reaction>
</comment>
<dbReference type="GO" id="GO:0051792">
    <property type="term" value="P:medium-chain fatty acid biosynthetic process"/>
    <property type="evidence" value="ECO:0007669"/>
    <property type="project" value="TreeGrafter"/>
</dbReference>
<dbReference type="OrthoDB" id="5954035at2759"/>
<feature type="domain" description="AB hydrolase-1" evidence="9">
    <location>
        <begin position="126"/>
        <end position="232"/>
    </location>
</feature>
<protein>
    <recommendedName>
        <fullName evidence="6">alcohol O-acetyltransferase</fullName>
        <ecNumber evidence="6">2.3.1.84</ecNumber>
    </recommendedName>
    <alternativeName>
        <fullName evidence="7">Alcohol O-acetyltransferase</fullName>
    </alternativeName>
</protein>
<reference evidence="10" key="1">
    <citation type="journal article" date="2020" name="Stud. Mycol.">
        <title>101 Dothideomycetes genomes: a test case for predicting lifestyles and emergence of pathogens.</title>
        <authorList>
            <person name="Haridas S."/>
            <person name="Albert R."/>
            <person name="Binder M."/>
            <person name="Bloem J."/>
            <person name="Labutti K."/>
            <person name="Salamov A."/>
            <person name="Andreopoulos B."/>
            <person name="Baker S."/>
            <person name="Barry K."/>
            <person name="Bills G."/>
            <person name="Bluhm B."/>
            <person name="Cannon C."/>
            <person name="Castanera R."/>
            <person name="Culley D."/>
            <person name="Daum C."/>
            <person name="Ezra D."/>
            <person name="Gonzalez J."/>
            <person name="Henrissat B."/>
            <person name="Kuo A."/>
            <person name="Liang C."/>
            <person name="Lipzen A."/>
            <person name="Lutzoni F."/>
            <person name="Magnuson J."/>
            <person name="Mondo S."/>
            <person name="Nolan M."/>
            <person name="Ohm R."/>
            <person name="Pangilinan J."/>
            <person name="Park H.-J."/>
            <person name="Ramirez L."/>
            <person name="Alfaro M."/>
            <person name="Sun H."/>
            <person name="Tritt A."/>
            <person name="Yoshinaga Y."/>
            <person name="Zwiers L.-H."/>
            <person name="Turgeon B."/>
            <person name="Goodwin S."/>
            <person name="Spatafora J."/>
            <person name="Crous P."/>
            <person name="Grigoriev I."/>
        </authorList>
    </citation>
    <scope>NUCLEOTIDE SEQUENCE</scope>
    <source>
        <strain evidence="10">CBS 627.86</strain>
    </source>
</reference>
<accession>A0A6A5ZIP5</accession>
<feature type="active site" description="Charge relay system" evidence="8">
    <location>
        <position position="206"/>
    </location>
</feature>
<evidence type="ECO:0000256" key="2">
    <source>
        <dbReference type="ARBA" id="ARBA00022679"/>
    </source>
</evidence>
<feature type="active site" description="Charge relay system" evidence="8">
    <location>
        <position position="335"/>
    </location>
</feature>
<dbReference type="EC" id="2.3.1.84" evidence="6"/>
<evidence type="ECO:0000256" key="3">
    <source>
        <dbReference type="ARBA" id="ARBA00022801"/>
    </source>
</evidence>
<evidence type="ECO:0000259" key="9">
    <source>
        <dbReference type="Pfam" id="PF00561"/>
    </source>
</evidence>
<dbReference type="Pfam" id="PF00561">
    <property type="entry name" value="Abhydrolase_1"/>
    <property type="match status" value="1"/>
</dbReference>
<evidence type="ECO:0000313" key="11">
    <source>
        <dbReference type="Proteomes" id="UP000799770"/>
    </source>
</evidence>
<dbReference type="PANTHER" id="PTHR10794">
    <property type="entry name" value="ABHYDROLASE DOMAIN-CONTAINING PROTEIN"/>
    <property type="match status" value="1"/>
</dbReference>
<dbReference type="SUPFAM" id="SSF53474">
    <property type="entry name" value="alpha/beta-Hydrolases"/>
    <property type="match status" value="1"/>
</dbReference>
<evidence type="ECO:0000256" key="6">
    <source>
        <dbReference type="ARBA" id="ARBA00066969"/>
    </source>
</evidence>
<dbReference type="InterPro" id="IPR000073">
    <property type="entry name" value="AB_hydrolase_1"/>
</dbReference>
<dbReference type="Gene3D" id="3.40.50.1820">
    <property type="entry name" value="alpha/beta hydrolase"/>
    <property type="match status" value="1"/>
</dbReference>
<evidence type="ECO:0000256" key="1">
    <source>
        <dbReference type="ARBA" id="ARBA00010884"/>
    </source>
</evidence>
<evidence type="ECO:0000256" key="4">
    <source>
        <dbReference type="ARBA" id="ARBA00050620"/>
    </source>
</evidence>
<evidence type="ECO:0000256" key="7">
    <source>
        <dbReference type="ARBA" id="ARBA00080774"/>
    </source>
</evidence>
<comment type="function">
    <text evidence="5">Displays enzymatic activity both for medium-chain fatty acid (MCFA) ethyl ester synthesis and hydrolysis (esterase activity). MCFA are toxic for yeast and this enzyme could thus be involved in their detoxification by esterification.</text>
</comment>
<dbReference type="AlphaFoldDB" id="A0A6A5ZIP5"/>